<dbReference type="EMBL" id="CP018047">
    <property type="protein sequence ID" value="AQU69268.1"/>
    <property type="molecule type" value="Genomic_DNA"/>
</dbReference>
<accession>A0A1U9QYD6</accession>
<feature type="compositionally biased region" description="Gly residues" evidence="1">
    <location>
        <begin position="118"/>
        <end position="131"/>
    </location>
</feature>
<evidence type="ECO:0000256" key="1">
    <source>
        <dbReference type="SAM" id="MobiDB-lite"/>
    </source>
</evidence>
<feature type="region of interest" description="Disordered" evidence="1">
    <location>
        <begin position="109"/>
        <end position="163"/>
    </location>
</feature>
<dbReference type="RefSeq" id="WP_078077909.1">
    <property type="nucleotide sequence ID" value="NZ_CP018047.1"/>
</dbReference>
<organism evidence="2 3">
    <name type="scientific">Streptomyces niveus</name>
    <name type="common">Streptomyces spheroides</name>
    <dbReference type="NCBI Taxonomy" id="193462"/>
    <lineage>
        <taxon>Bacteria</taxon>
        <taxon>Bacillati</taxon>
        <taxon>Actinomycetota</taxon>
        <taxon>Actinomycetes</taxon>
        <taxon>Kitasatosporales</taxon>
        <taxon>Streptomycetaceae</taxon>
        <taxon>Streptomyces</taxon>
    </lineage>
</organism>
<sequence length="648" mass="65884">MTLSVQSVPLPPVAAEVVAGAVESLTSRLSKKLDAAIERFGAVPPTKGAPDGEGEGGISVRCGEDAVVILSPGPSGTVTDSAQARCTCLLAPRCLHLAAVLGACPVADPESAPESADGGTGDTGGAEGPEGNGSPAPVTTDAGTPASVEPGTSAAPTTPAAPAARLSPARITAASGLWSAATAVLAAGVPAAGAIPQAELLRAAHTARLAGLHRAEAAALRVVRGLREARVGHAGHRLADLVAALRELLLTTRLLAAGDGSPELIGTARRGYRPGGALRVHGVCREPVISATGYGGVVTHLVSDDNRWFSVADVKPGGSARARGAAKAPVAVGATVLDHAQLSRGGLLINGATVSPDGRLGSGKGVRSSPVAGLPWSSGPIAALFARRPAETVAELLSTEAGTGEEQSARIGELIGCDLVITGAVGDQLLARELPRPDADMPTGPLIRLMAAHPHPDLAHTANLRRLATRPGLRVRVVGRIDPDRAATLRPLAVGPVPGTEATLRLPPEWLDRADLGYDRLQGAHLPPPGVCPPTAPERTGPDMLADSPVWRVRRLTELAVAGGRRAVAESARGGGSRGDAAALRATGFHTAAELTGALSFEADRRTRDTFGRIHDDGTDRYASAWLAAAFHLTSTERALVQASWAAE</sequence>
<dbReference type="AlphaFoldDB" id="A0A1U9QYD6"/>
<evidence type="ECO:0000313" key="2">
    <source>
        <dbReference type="EMBL" id="AQU69268.1"/>
    </source>
</evidence>
<proteinExistence type="predicted"/>
<dbReference type="OrthoDB" id="246789at2"/>
<evidence type="ECO:0000313" key="3">
    <source>
        <dbReference type="Proteomes" id="UP000189677"/>
    </source>
</evidence>
<dbReference type="Proteomes" id="UP000189677">
    <property type="component" value="Chromosome"/>
</dbReference>
<feature type="compositionally biased region" description="Low complexity" evidence="1">
    <location>
        <begin position="152"/>
        <end position="163"/>
    </location>
</feature>
<reference evidence="2 3" key="1">
    <citation type="submission" date="2016-11" db="EMBL/GenBank/DDBJ databases">
        <title>Complete genome sequence of Streptomyces niveus SCSIO 3406.</title>
        <authorList>
            <person name="Zhu Q."/>
            <person name="Cheng W."/>
            <person name="Song Y."/>
            <person name="Li Q."/>
            <person name="Ju J."/>
        </authorList>
    </citation>
    <scope>NUCLEOTIDE SEQUENCE [LARGE SCALE GENOMIC DNA]</scope>
    <source>
        <strain evidence="2 3">SCSIO 3406</strain>
    </source>
</reference>
<dbReference type="KEGG" id="snw:BBN63_26870"/>
<gene>
    <name evidence="2" type="ORF">BBN63_26870</name>
</gene>
<protein>
    <submittedName>
        <fullName evidence="2">Uncharacterized protein</fullName>
    </submittedName>
</protein>
<name>A0A1U9QYD6_STRNV</name>
<keyword evidence="3" id="KW-1185">Reference proteome</keyword>